<reference evidence="1 2" key="1">
    <citation type="submission" date="2012-08" db="EMBL/GenBank/DDBJ databases">
        <title>Genome sequencing of Lactobacillus florum 8D.</title>
        <authorList>
            <person name="Kim E.B."/>
            <person name="Marco M.L."/>
        </authorList>
    </citation>
    <scope>NUCLEOTIDE SEQUENCE [LARGE SCALE GENOMIC DNA]</scope>
    <source>
        <strain evidence="1 2">8D</strain>
    </source>
</reference>
<dbReference type="EMBL" id="ALXG01000037">
    <property type="protein sequence ID" value="ETO40221.1"/>
    <property type="molecule type" value="Genomic_DNA"/>
</dbReference>
<gene>
    <name evidence="1" type="ORF">B808_863</name>
</gene>
<evidence type="ECO:0000313" key="1">
    <source>
        <dbReference type="EMBL" id="ETO40221.1"/>
    </source>
</evidence>
<sequence length="47" mass="5520">MLTTGNFHRLYDARRTTVIVKCWLADLGFLVIINTNKKLNAFLNYFI</sequence>
<dbReference type="AlphaFoldDB" id="W9EG21"/>
<accession>W9EG21</accession>
<dbReference type="PATRIC" id="fig|1221538.3.peg.871"/>
<evidence type="ECO:0000313" key="2">
    <source>
        <dbReference type="Proteomes" id="UP000019474"/>
    </source>
</evidence>
<protein>
    <submittedName>
        <fullName evidence="1">Uncharacterized protein</fullName>
    </submittedName>
</protein>
<dbReference type="Proteomes" id="UP000019474">
    <property type="component" value="Unassembled WGS sequence"/>
</dbReference>
<keyword evidence="2" id="KW-1185">Reference proteome</keyword>
<name>W9EG21_9LACO</name>
<comment type="caution">
    <text evidence="1">The sequence shown here is derived from an EMBL/GenBank/DDBJ whole genome shotgun (WGS) entry which is preliminary data.</text>
</comment>
<organism evidence="1 2">
    <name type="scientific">Fructilactobacillus florum 8D</name>
    <dbReference type="NCBI Taxonomy" id="1221538"/>
    <lineage>
        <taxon>Bacteria</taxon>
        <taxon>Bacillati</taxon>
        <taxon>Bacillota</taxon>
        <taxon>Bacilli</taxon>
        <taxon>Lactobacillales</taxon>
        <taxon>Lactobacillaceae</taxon>
        <taxon>Fructilactobacillus</taxon>
    </lineage>
</organism>
<proteinExistence type="predicted"/>